<dbReference type="InterPro" id="IPR044992">
    <property type="entry name" value="ChyE-like"/>
</dbReference>
<evidence type="ECO:0000313" key="2">
    <source>
        <dbReference type="EMBL" id="MBU8875026.1"/>
    </source>
</evidence>
<comment type="caution">
    <text evidence="2">The sequence shown here is derived from an EMBL/GenBank/DDBJ whole genome shotgun (WGS) entry which is preliminary data.</text>
</comment>
<dbReference type="Pfam" id="PF00117">
    <property type="entry name" value="GATase"/>
    <property type="match status" value="1"/>
</dbReference>
<evidence type="ECO:0000259" key="1">
    <source>
        <dbReference type="Pfam" id="PF00117"/>
    </source>
</evidence>
<organism evidence="2 3">
    <name type="scientific">Reyranella humidisoli</name>
    <dbReference type="NCBI Taxonomy" id="2849149"/>
    <lineage>
        <taxon>Bacteria</taxon>
        <taxon>Pseudomonadati</taxon>
        <taxon>Pseudomonadota</taxon>
        <taxon>Alphaproteobacteria</taxon>
        <taxon>Hyphomicrobiales</taxon>
        <taxon>Reyranellaceae</taxon>
        <taxon>Reyranella</taxon>
    </lineage>
</organism>
<feature type="domain" description="Glutamine amidotransferase" evidence="1">
    <location>
        <begin position="56"/>
        <end position="192"/>
    </location>
</feature>
<accession>A0ABS6IKA7</accession>
<dbReference type="PANTHER" id="PTHR42695:SF5">
    <property type="entry name" value="GLUTAMINE AMIDOTRANSFERASE YLR126C-RELATED"/>
    <property type="match status" value="1"/>
</dbReference>
<dbReference type="EMBL" id="JAHOPB010000001">
    <property type="protein sequence ID" value="MBU8875026.1"/>
    <property type="molecule type" value="Genomic_DNA"/>
</dbReference>
<dbReference type="PROSITE" id="PS51273">
    <property type="entry name" value="GATASE_TYPE_1"/>
    <property type="match status" value="1"/>
</dbReference>
<evidence type="ECO:0000313" key="3">
    <source>
        <dbReference type="Proteomes" id="UP000727907"/>
    </source>
</evidence>
<sequence length="264" mass="29036">MTVPTGQCREMGPKKIAIVVHQQHSRPGRVGALLEQRGYELHRLCPNLGCNLPEDMSDYAGVVIFGGPMSANDCGTLAGIKCELDWIPKVVDAGVPFLGLCLGAQLLTRAAGGRVGPHPEGLVEIGYVDVEPTETGRAWFRAPMKVYQWHREGMTIPDCCELLATNDRYPVQGFRCGPNAFGFQFHPEVTLEMKSIWTLSAAERLKMPGAQQRGVHLSMHALYDPPLDRWINGFLDRWLATDQRISAPSTREAVAQPEFAAAAD</sequence>
<dbReference type="CDD" id="cd01741">
    <property type="entry name" value="GATase1_1"/>
    <property type="match status" value="1"/>
</dbReference>
<gene>
    <name evidence="2" type="ORF">KQ910_14710</name>
</gene>
<reference evidence="2 3" key="1">
    <citation type="submission" date="2021-06" db="EMBL/GenBank/DDBJ databases">
        <authorList>
            <person name="Lee D.H."/>
        </authorList>
    </citation>
    <scope>NUCLEOTIDE SEQUENCE [LARGE SCALE GENOMIC DNA]</scope>
    <source>
        <strain evidence="2 3">MMS21-HV4-11</strain>
    </source>
</reference>
<dbReference type="Proteomes" id="UP000727907">
    <property type="component" value="Unassembled WGS sequence"/>
</dbReference>
<protein>
    <recommendedName>
        <fullName evidence="1">Glutamine amidotransferase domain-containing protein</fullName>
    </recommendedName>
</protein>
<dbReference type="InterPro" id="IPR017926">
    <property type="entry name" value="GATASE"/>
</dbReference>
<dbReference type="PANTHER" id="PTHR42695">
    <property type="entry name" value="GLUTAMINE AMIDOTRANSFERASE YLR126C-RELATED"/>
    <property type="match status" value="1"/>
</dbReference>
<keyword evidence="3" id="KW-1185">Reference proteome</keyword>
<proteinExistence type="predicted"/>
<name>A0ABS6IKA7_9HYPH</name>